<dbReference type="Gene3D" id="3.40.50.300">
    <property type="entry name" value="P-loop containing nucleotide triphosphate hydrolases"/>
    <property type="match status" value="1"/>
</dbReference>
<evidence type="ECO:0000313" key="3">
    <source>
        <dbReference type="Proteomes" id="UP001321786"/>
    </source>
</evidence>
<reference evidence="2 3" key="1">
    <citation type="submission" date="2023-08" db="EMBL/GenBank/DDBJ databases">
        <title>Helicovermis profunda gen. nov., sp. nov., a novel mesophilic, fermentative bacterium within the Bacillota from a deep-sea hydrothermal vent chimney.</title>
        <authorList>
            <person name="Miyazaki U."/>
            <person name="Mizutani D."/>
            <person name="Hashimoto Y."/>
            <person name="Tame A."/>
            <person name="Sawayama S."/>
            <person name="Miyazaki J."/>
            <person name="Takai K."/>
            <person name="Nakagawa S."/>
        </authorList>
    </citation>
    <scope>NUCLEOTIDE SEQUENCE [LARGE SCALE GENOMIC DNA]</scope>
    <source>
        <strain evidence="2 3">S502</strain>
    </source>
</reference>
<name>A0AAU9EIX7_9FIRM</name>
<gene>
    <name evidence="2" type="ORF">HLPR_01850</name>
</gene>
<dbReference type="Proteomes" id="UP001321786">
    <property type="component" value="Chromosome"/>
</dbReference>
<dbReference type="CDD" id="cd10439">
    <property type="entry name" value="GIY-YIG_COG3410"/>
    <property type="match status" value="1"/>
</dbReference>
<dbReference type="InterPro" id="IPR000305">
    <property type="entry name" value="GIY-YIG_endonuc"/>
</dbReference>
<dbReference type="InterPro" id="IPR027417">
    <property type="entry name" value="P-loop_NTPase"/>
</dbReference>
<dbReference type="InterPro" id="IPR014001">
    <property type="entry name" value="Helicase_ATP-bd"/>
</dbReference>
<dbReference type="RefSeq" id="WP_338536213.1">
    <property type="nucleotide sequence ID" value="NZ_AP028654.1"/>
</dbReference>
<dbReference type="Pfam" id="PF09848">
    <property type="entry name" value="SLFN-g3_helicase"/>
    <property type="match status" value="1"/>
</dbReference>
<proteinExistence type="predicted"/>
<evidence type="ECO:0000313" key="2">
    <source>
        <dbReference type="EMBL" id="BEP27854.1"/>
    </source>
</evidence>
<dbReference type="EMBL" id="AP028654">
    <property type="protein sequence ID" value="BEP27854.1"/>
    <property type="molecule type" value="Genomic_DNA"/>
</dbReference>
<evidence type="ECO:0000259" key="1">
    <source>
        <dbReference type="PROSITE" id="PS50164"/>
    </source>
</evidence>
<dbReference type="SMART" id="SM00487">
    <property type="entry name" value="DEXDc"/>
    <property type="match status" value="1"/>
</dbReference>
<protein>
    <recommendedName>
        <fullName evidence="1">GIY-YIG domain-containing protein</fullName>
    </recommendedName>
</protein>
<dbReference type="AlphaFoldDB" id="A0AAU9EIX7"/>
<keyword evidence="3" id="KW-1185">Reference proteome</keyword>
<dbReference type="KEGG" id="hprf:HLPR_01850"/>
<sequence length="635" mass="74207">MIKFFKSELNKSSLNSIKEYEYGVNWPVVYILQGKKEAYVGESTNVLRRTKNHLDNEDRKNLNLIHIISDNEFNKSAALDIESKLIEYISADGKYKLQNNNRGLREHNYYQKSKYEDKFKVIWDELISMKFANNKIIDIENSDLFKLSPFKVLTEDQVDIVDSIENSIKNNYTSNHIVQGEPGSGKTILAVYLAKYLLSNGDNSIEKIGLVVPMVSLRGTVKRVFKKIKGLNTSMVIGPYDVAKTTDKYDLLIVDEAHRLTQRKKLSNYRAFDLVNEKLGFDKNIGSQLDWILKMSKHVVLFYDRNQSVKPSDINIDKFSNMNANRYYLKSQFRVKAGIEYTKYIESILKNTVKNKIEFINYDLRLFYDVNEMIELIKSKNSEVGLCRNIAGYAWKWVSKKDKTKYDIFIENYKYRWNSTNLDWINTENAIDEIGCIHTVQGYDLNYAGVIIGPELAMVNGEINYIEKNFRDLNTKTSTLTVSEMKNYIINIYKTLMTRGISGTYIYVCDNNLREYFSKYINKYSININDSNILNIEILNKYNFVVKEILFPNNKYISFVAESKEAYLHNHYNQIVKLIAEKLIKLFNNFDLKEINNNKIVDVKNQVEIILKSKNIKYKSDAPYRLINEYILIIN</sequence>
<accession>A0AAU9EIX7</accession>
<organism evidence="2 3">
    <name type="scientific">Helicovermis profundi</name>
    <dbReference type="NCBI Taxonomy" id="3065157"/>
    <lineage>
        <taxon>Bacteria</taxon>
        <taxon>Bacillati</taxon>
        <taxon>Bacillota</taxon>
        <taxon>Clostridia</taxon>
        <taxon>Helicovermis</taxon>
    </lineage>
</organism>
<dbReference type="PROSITE" id="PS50164">
    <property type="entry name" value="GIY_YIG"/>
    <property type="match status" value="1"/>
</dbReference>
<feature type="domain" description="GIY-YIG" evidence="1">
    <location>
        <begin position="25"/>
        <end position="97"/>
    </location>
</feature>
<dbReference type="InterPro" id="IPR018647">
    <property type="entry name" value="SLFN_3-like_DNA/RNA_helicase"/>
</dbReference>
<dbReference type="SUPFAM" id="SSF52540">
    <property type="entry name" value="P-loop containing nucleoside triphosphate hydrolases"/>
    <property type="match status" value="1"/>
</dbReference>